<dbReference type="InterPro" id="IPR023058">
    <property type="entry name" value="PPIase_PpiC_CS"/>
</dbReference>
<comment type="subcellular location">
    <subcellularLocation>
        <location evidence="1">Cell inner membrane</location>
        <topology evidence="1">Single-pass type II membrane protein</topology>
        <orientation evidence="1">Periplasmic side</orientation>
    </subcellularLocation>
</comment>
<evidence type="ECO:0000256" key="10">
    <source>
        <dbReference type="ARBA" id="ARBA00042775"/>
    </source>
</evidence>
<dbReference type="Proteomes" id="UP001596018">
    <property type="component" value="Unassembled WGS sequence"/>
</dbReference>
<evidence type="ECO:0000256" key="1">
    <source>
        <dbReference type="ARBA" id="ARBA00004382"/>
    </source>
</evidence>
<dbReference type="Pfam" id="PF00639">
    <property type="entry name" value="Rotamase"/>
    <property type="match status" value="1"/>
</dbReference>
<keyword evidence="15" id="KW-1185">Reference proteome</keyword>
<comment type="similarity">
    <text evidence="8">Belongs to the PpiD chaperone family.</text>
</comment>
<dbReference type="RefSeq" id="WP_377341817.1">
    <property type="nucleotide sequence ID" value="NZ_JALBWS010000011.1"/>
</dbReference>
<evidence type="ECO:0000256" key="2">
    <source>
        <dbReference type="ARBA" id="ARBA00022475"/>
    </source>
</evidence>
<dbReference type="InterPro" id="IPR027304">
    <property type="entry name" value="Trigger_fact/SurA_dom_sf"/>
</dbReference>
<evidence type="ECO:0000256" key="9">
    <source>
        <dbReference type="ARBA" id="ARBA00040743"/>
    </source>
</evidence>
<feature type="domain" description="PpiC" evidence="13">
    <location>
        <begin position="275"/>
        <end position="376"/>
    </location>
</feature>
<protein>
    <recommendedName>
        <fullName evidence="9">Periplasmic chaperone PpiD</fullName>
    </recommendedName>
    <alternativeName>
        <fullName evidence="10">Periplasmic folding chaperone</fullName>
    </alternativeName>
</protein>
<evidence type="ECO:0000259" key="13">
    <source>
        <dbReference type="PROSITE" id="PS50198"/>
    </source>
</evidence>
<dbReference type="Gene3D" id="1.10.4030.10">
    <property type="entry name" value="Porin chaperone SurA, peptide-binding domain"/>
    <property type="match status" value="1"/>
</dbReference>
<keyword evidence="11" id="KW-0697">Rotamase</keyword>
<keyword evidence="3" id="KW-0997">Cell inner membrane</keyword>
<dbReference type="InterPro" id="IPR000297">
    <property type="entry name" value="PPIase_PpiC"/>
</dbReference>
<keyword evidence="7" id="KW-0143">Chaperone</keyword>
<keyword evidence="11" id="KW-0413">Isomerase</keyword>
<dbReference type="InterPro" id="IPR046357">
    <property type="entry name" value="PPIase_dom_sf"/>
</dbReference>
<evidence type="ECO:0000256" key="3">
    <source>
        <dbReference type="ARBA" id="ARBA00022519"/>
    </source>
</evidence>
<evidence type="ECO:0000256" key="8">
    <source>
        <dbReference type="ARBA" id="ARBA00038408"/>
    </source>
</evidence>
<dbReference type="PROSITE" id="PS50198">
    <property type="entry name" value="PPIC_PPIASE_2"/>
    <property type="match status" value="1"/>
</dbReference>
<evidence type="ECO:0000256" key="11">
    <source>
        <dbReference type="PROSITE-ProRule" id="PRU00278"/>
    </source>
</evidence>
<dbReference type="PROSITE" id="PS01096">
    <property type="entry name" value="PPIC_PPIASE_1"/>
    <property type="match status" value="1"/>
</dbReference>
<evidence type="ECO:0000313" key="14">
    <source>
        <dbReference type="EMBL" id="MFC5441266.1"/>
    </source>
</evidence>
<evidence type="ECO:0000256" key="5">
    <source>
        <dbReference type="ARBA" id="ARBA00022989"/>
    </source>
</evidence>
<keyword evidence="4 12" id="KW-0812">Transmembrane</keyword>
<dbReference type="SUPFAM" id="SSF109998">
    <property type="entry name" value="Triger factor/SurA peptide-binding domain-like"/>
    <property type="match status" value="1"/>
</dbReference>
<accession>A0ABW0K0A2</accession>
<dbReference type="Gene3D" id="3.10.50.40">
    <property type="match status" value="1"/>
</dbReference>
<evidence type="ECO:0000313" key="15">
    <source>
        <dbReference type="Proteomes" id="UP001596018"/>
    </source>
</evidence>
<dbReference type="PANTHER" id="PTHR47529">
    <property type="entry name" value="PEPTIDYL-PROLYL CIS-TRANS ISOMERASE D"/>
    <property type="match status" value="1"/>
</dbReference>
<proteinExistence type="inferred from homology"/>
<evidence type="ECO:0000256" key="7">
    <source>
        <dbReference type="ARBA" id="ARBA00023186"/>
    </source>
</evidence>
<dbReference type="SUPFAM" id="SSF54534">
    <property type="entry name" value="FKBP-like"/>
    <property type="match status" value="1"/>
</dbReference>
<gene>
    <name evidence="14" type="ORF">ACFPK0_14675</name>
</gene>
<evidence type="ECO:0000256" key="4">
    <source>
        <dbReference type="ARBA" id="ARBA00022692"/>
    </source>
</evidence>
<keyword evidence="6 12" id="KW-0472">Membrane</keyword>
<feature type="transmembrane region" description="Helical" evidence="12">
    <location>
        <begin position="21"/>
        <end position="41"/>
    </location>
</feature>
<keyword evidence="5 12" id="KW-1133">Transmembrane helix</keyword>
<dbReference type="InterPro" id="IPR052029">
    <property type="entry name" value="PpiD_chaperone"/>
</dbReference>
<sequence length="645" mass="71265">MRLQPRCGKIPMLQAMRNKMHGWPAIILLGISVFAMSFFGMEGYLTSSSDMSVAKVGKHEISQNDMQDRLNQLRQRANAEQGDQFDTSIFEKPEMKLRVLNSMIDQQLLLKANDDFGLRVSDQAVRDYIASIPAFQVDGHFDPTSYSAVLASQRKTPEMFEAEVRSDLAVQLLPRAIDASTIIPAADAERFLALRMQRRDVRYFLLPRPTISDTKVTDEQIDAYYKAHLADYTDPERVSVKYIEVNGADLASASAPSDEELRKRYADEKQRFVQPEQRLVSHILIDVPANATPEQQKAALAKANDIAAHATPEDFAELARKDSQDLGSKRQGGDLGWLERGVTNPAFESAMLAMTKGQISKPVLSPEGYHIIWLRDVRSGDAKPFEEVRDTLVKEATAADKDRLYNEVAGKLSDNTYQNPSSLEPASEALKLPIKETPLFSRTGGEGIAANPKVVAAAFSDDVLAQGNNSGLIDLGGDHSVVIHVDKHLPATPRALADVRDDVHDRIIDERVAAEAKTQAQALLARLQKGDSMDDVAASSKLDVTTVKNALRVQADLPPSVRDRAFLLPHPVDGKPQYASVDMDKGVYALLAVDKVQPGDLSDVTADQRESLRQQMAQAYGAEATSELIEILRSRTEIKINKERL</sequence>
<dbReference type="PANTHER" id="PTHR47529:SF1">
    <property type="entry name" value="PERIPLASMIC CHAPERONE PPID"/>
    <property type="match status" value="1"/>
</dbReference>
<dbReference type="EMBL" id="JBHSMM010000005">
    <property type="protein sequence ID" value="MFC5441266.1"/>
    <property type="molecule type" value="Genomic_DNA"/>
</dbReference>
<dbReference type="Pfam" id="PF13624">
    <property type="entry name" value="SurA_N_3"/>
    <property type="match status" value="1"/>
</dbReference>
<name>A0ABW0K0A2_9GAMM</name>
<organism evidence="14 15">
    <name type="scientific">Rhodanobacter ginsenosidimutans</name>
    <dbReference type="NCBI Taxonomy" id="490571"/>
    <lineage>
        <taxon>Bacteria</taxon>
        <taxon>Pseudomonadati</taxon>
        <taxon>Pseudomonadota</taxon>
        <taxon>Gammaproteobacteria</taxon>
        <taxon>Lysobacterales</taxon>
        <taxon>Rhodanobacteraceae</taxon>
        <taxon>Rhodanobacter</taxon>
    </lineage>
</organism>
<evidence type="ECO:0000256" key="12">
    <source>
        <dbReference type="SAM" id="Phobius"/>
    </source>
</evidence>
<keyword evidence="2" id="KW-1003">Cell membrane</keyword>
<evidence type="ECO:0000256" key="6">
    <source>
        <dbReference type="ARBA" id="ARBA00023136"/>
    </source>
</evidence>
<comment type="caution">
    <text evidence="14">The sequence shown here is derived from an EMBL/GenBank/DDBJ whole genome shotgun (WGS) entry which is preliminary data.</text>
</comment>
<reference evidence="15" key="1">
    <citation type="journal article" date="2019" name="Int. J. Syst. Evol. Microbiol.">
        <title>The Global Catalogue of Microorganisms (GCM) 10K type strain sequencing project: providing services to taxonomists for standard genome sequencing and annotation.</title>
        <authorList>
            <consortium name="The Broad Institute Genomics Platform"/>
            <consortium name="The Broad Institute Genome Sequencing Center for Infectious Disease"/>
            <person name="Wu L."/>
            <person name="Ma J."/>
        </authorList>
    </citation>
    <scope>NUCLEOTIDE SEQUENCE [LARGE SCALE GENOMIC DNA]</scope>
    <source>
        <strain evidence="15">KACC 12822</strain>
    </source>
</reference>